<reference evidence="1" key="1">
    <citation type="submission" date="2023-04" db="EMBL/GenBank/DDBJ databases">
        <title>Draft Genome sequencing of Naganishia species isolated from polar environments using Oxford Nanopore Technology.</title>
        <authorList>
            <person name="Leo P."/>
            <person name="Venkateswaran K."/>
        </authorList>
    </citation>
    <scope>NUCLEOTIDE SEQUENCE</scope>
    <source>
        <strain evidence="1">MNA-CCFEE 5262</strain>
    </source>
</reference>
<dbReference type="EMBL" id="JASBWS010000036">
    <property type="protein sequence ID" value="KAJ9107776.1"/>
    <property type="molecule type" value="Genomic_DNA"/>
</dbReference>
<accession>A0ACC2W9P0</accession>
<protein>
    <submittedName>
        <fullName evidence="1">Uncharacterized protein</fullName>
    </submittedName>
</protein>
<sequence length="298" mass="34037">MWARASSPEIPRIQTTMIVESLWGKIKRRYLFDFNRPRLHLALYLSITNIVPGVRETILQLQGLWRHSRADALFDWQEVFKKEWKTLSKSENDIIQEQIARRAKLTRKDIEVKWTKAITPTSWNPSVASWTCFCPALLFSRFLMCNHLVREVNSTLRNNHPPKDREFFTSLRRYHAPPFYRLQGIHEPLPDVNSLSFILSSTTVPSRHLLASSSASGLRPNPAHLPSSSNQNALATMDDLMGLTSSSHHNTPNPSSEPSLAIDSALLRPNNPANATHTEGDDFMLDLEKDDPRLYLST</sequence>
<name>A0ACC2W9P0_9TREE</name>
<proteinExistence type="predicted"/>
<comment type="caution">
    <text evidence="1">The sequence shown here is derived from an EMBL/GenBank/DDBJ whole genome shotgun (WGS) entry which is preliminary data.</text>
</comment>
<evidence type="ECO:0000313" key="2">
    <source>
        <dbReference type="Proteomes" id="UP001230649"/>
    </source>
</evidence>
<gene>
    <name evidence="1" type="ORF">QFC20_003721</name>
</gene>
<evidence type="ECO:0000313" key="1">
    <source>
        <dbReference type="EMBL" id="KAJ9107776.1"/>
    </source>
</evidence>
<organism evidence="1 2">
    <name type="scientific">Naganishia adeliensis</name>
    <dbReference type="NCBI Taxonomy" id="92952"/>
    <lineage>
        <taxon>Eukaryota</taxon>
        <taxon>Fungi</taxon>
        <taxon>Dikarya</taxon>
        <taxon>Basidiomycota</taxon>
        <taxon>Agaricomycotina</taxon>
        <taxon>Tremellomycetes</taxon>
        <taxon>Filobasidiales</taxon>
        <taxon>Filobasidiaceae</taxon>
        <taxon>Naganishia</taxon>
    </lineage>
</organism>
<keyword evidence="2" id="KW-1185">Reference proteome</keyword>
<dbReference type="Proteomes" id="UP001230649">
    <property type="component" value="Unassembled WGS sequence"/>
</dbReference>